<dbReference type="PANTHER" id="PTHR31896:SF12">
    <property type="entry name" value="HXXXD-TYPE ACYL-TRANSFERASE FAMILY PROTEIN"/>
    <property type="match status" value="1"/>
</dbReference>
<protein>
    <submittedName>
        <fullName evidence="2">Uncharacterized protein</fullName>
    </submittedName>
</protein>
<proteinExistence type="predicted"/>
<evidence type="ECO:0000313" key="3">
    <source>
        <dbReference type="Proteomes" id="UP000017836"/>
    </source>
</evidence>
<organism evidence="2 3">
    <name type="scientific">Amborella trichopoda</name>
    <dbReference type="NCBI Taxonomy" id="13333"/>
    <lineage>
        <taxon>Eukaryota</taxon>
        <taxon>Viridiplantae</taxon>
        <taxon>Streptophyta</taxon>
        <taxon>Embryophyta</taxon>
        <taxon>Tracheophyta</taxon>
        <taxon>Spermatophyta</taxon>
        <taxon>Magnoliopsida</taxon>
        <taxon>Amborellales</taxon>
        <taxon>Amborellaceae</taxon>
        <taxon>Amborella</taxon>
    </lineage>
</organism>
<keyword evidence="3" id="KW-1185">Reference proteome</keyword>
<dbReference type="eggNOG" id="ENOG502QT1Q">
    <property type="taxonomic scope" value="Eukaryota"/>
</dbReference>
<dbReference type="GO" id="GO:0016747">
    <property type="term" value="F:acyltransferase activity, transferring groups other than amino-acyl groups"/>
    <property type="evidence" value="ECO:0000318"/>
    <property type="project" value="GO_Central"/>
</dbReference>
<dbReference type="HOGENOM" id="CLU_014546_3_0_1"/>
<name>W1PPV4_AMBTC</name>
<dbReference type="GO" id="GO:0005737">
    <property type="term" value="C:cytoplasm"/>
    <property type="evidence" value="ECO:0000318"/>
    <property type="project" value="GO_Central"/>
</dbReference>
<dbReference type="AlphaFoldDB" id="W1PPV4"/>
<dbReference type="EMBL" id="KI392639">
    <property type="protein sequence ID" value="ERN12072.1"/>
    <property type="molecule type" value="Genomic_DNA"/>
</dbReference>
<dbReference type="Proteomes" id="UP000017836">
    <property type="component" value="Unassembled WGS sequence"/>
</dbReference>
<evidence type="ECO:0000313" key="2">
    <source>
        <dbReference type="EMBL" id="ERN12072.1"/>
    </source>
</evidence>
<reference evidence="3" key="1">
    <citation type="journal article" date="2013" name="Science">
        <title>The Amborella genome and the evolution of flowering plants.</title>
        <authorList>
            <consortium name="Amborella Genome Project"/>
        </authorList>
    </citation>
    <scope>NUCLEOTIDE SEQUENCE [LARGE SCALE GENOMIC DNA]</scope>
</reference>
<dbReference type="InterPro" id="IPR023213">
    <property type="entry name" value="CAT-like_dom_sf"/>
</dbReference>
<evidence type="ECO:0000256" key="1">
    <source>
        <dbReference type="ARBA" id="ARBA00022679"/>
    </source>
</evidence>
<dbReference type="PANTHER" id="PTHR31896">
    <property type="entry name" value="FAMILY REGULATORY PROTEIN, PUTATIVE (AFU_ORTHOLOGUE AFUA_3G14730)-RELATED"/>
    <property type="match status" value="1"/>
</dbReference>
<accession>W1PPV4</accession>
<dbReference type="OMA" id="RPRFERW"/>
<dbReference type="Pfam" id="PF02458">
    <property type="entry name" value="Transferase"/>
    <property type="match status" value="1"/>
</dbReference>
<keyword evidence="1" id="KW-0808">Transferase</keyword>
<dbReference type="Gramene" id="ERN12072">
    <property type="protein sequence ID" value="ERN12072"/>
    <property type="gene ID" value="AMTR_s00035p00187610"/>
</dbReference>
<gene>
    <name evidence="2" type="ORF">AMTR_s00035p00187610</name>
</gene>
<dbReference type="OrthoDB" id="1862401at2759"/>
<dbReference type="Gene3D" id="3.30.559.10">
    <property type="entry name" value="Chloramphenicol acetyltransferase-like domain"/>
    <property type="match status" value="2"/>
</dbReference>
<dbReference type="InterPro" id="IPR051283">
    <property type="entry name" value="Sec_Metabolite_Acyltrans"/>
</dbReference>
<sequence length="441" mass="48516">MATATATTTTTEVSHVTTYTVKPARDTGGKRWHLGAPDLSMLSYHYIQKGLFFTKPPSPIDEVLDRLRAALSECLVHFFPLAGRLVYEEEEEYFYVDCNDEGAEVVHAKADVTAEDAMAPAPVGVTPILRDFFALNDKVGFDGMTLPLLAIQVTELVDGVFIGTSTNHALFDGTSYWMIVNALSELCRGAEKISRPPVSEQWFPYPVPIKLPFHPGLVDRFTPPPLKERVFHFSAASIAILKAKANATKDPDAPPFSSFQVLYAHLWRGVTRARKNPEGETVRCSLYVTYRQRVTPPMPANSIGNIIRSVYALTTAGELLSHNLAWAAGLLQKLISSQTDQESREGLAAQARNPHVTHLSSFGSTHLLMGSSPRFDMYGNDFGWGKPIQARVGHDNRYDGKAFALPAPEGGGSTEVELCLLPEYMDALEVDEEFLEAVTPS</sequence>